<evidence type="ECO:0000313" key="1">
    <source>
        <dbReference type="EMBL" id="KAH7917260.1"/>
    </source>
</evidence>
<comment type="caution">
    <text evidence="1">The sequence shown here is derived from an EMBL/GenBank/DDBJ whole genome shotgun (WGS) entry which is preliminary data.</text>
</comment>
<gene>
    <name evidence="1" type="ORF">BV22DRAFT_988223</name>
</gene>
<protein>
    <submittedName>
        <fullName evidence="1">Uncharacterized protein</fullName>
    </submittedName>
</protein>
<feature type="non-terminal residue" evidence="1">
    <location>
        <position position="65"/>
    </location>
</feature>
<sequence length="65" mass="7457">EPYHTSALSGQEWVIELMTGHPERIRCELGMHVEAFTELIKQLQGLGYGNSRHVSIEEQLAIFLY</sequence>
<proteinExistence type="predicted"/>
<dbReference type="Proteomes" id="UP000790709">
    <property type="component" value="Unassembled WGS sequence"/>
</dbReference>
<dbReference type="EMBL" id="MU267155">
    <property type="protein sequence ID" value="KAH7917260.1"/>
    <property type="molecule type" value="Genomic_DNA"/>
</dbReference>
<keyword evidence="2" id="KW-1185">Reference proteome</keyword>
<feature type="non-terminal residue" evidence="1">
    <location>
        <position position="1"/>
    </location>
</feature>
<accession>A0ACB8AV53</accession>
<name>A0ACB8AV53_9AGAM</name>
<organism evidence="1 2">
    <name type="scientific">Leucogyrophana mollusca</name>
    <dbReference type="NCBI Taxonomy" id="85980"/>
    <lineage>
        <taxon>Eukaryota</taxon>
        <taxon>Fungi</taxon>
        <taxon>Dikarya</taxon>
        <taxon>Basidiomycota</taxon>
        <taxon>Agaricomycotina</taxon>
        <taxon>Agaricomycetes</taxon>
        <taxon>Agaricomycetidae</taxon>
        <taxon>Boletales</taxon>
        <taxon>Boletales incertae sedis</taxon>
        <taxon>Leucogyrophana</taxon>
    </lineage>
</organism>
<evidence type="ECO:0000313" key="2">
    <source>
        <dbReference type="Proteomes" id="UP000790709"/>
    </source>
</evidence>
<reference evidence="1" key="1">
    <citation type="journal article" date="2021" name="New Phytol.">
        <title>Evolutionary innovations through gain and loss of genes in the ectomycorrhizal Boletales.</title>
        <authorList>
            <person name="Wu G."/>
            <person name="Miyauchi S."/>
            <person name="Morin E."/>
            <person name="Kuo A."/>
            <person name="Drula E."/>
            <person name="Varga T."/>
            <person name="Kohler A."/>
            <person name="Feng B."/>
            <person name="Cao Y."/>
            <person name="Lipzen A."/>
            <person name="Daum C."/>
            <person name="Hundley H."/>
            <person name="Pangilinan J."/>
            <person name="Johnson J."/>
            <person name="Barry K."/>
            <person name="LaButti K."/>
            <person name="Ng V."/>
            <person name="Ahrendt S."/>
            <person name="Min B."/>
            <person name="Choi I.G."/>
            <person name="Park H."/>
            <person name="Plett J.M."/>
            <person name="Magnuson J."/>
            <person name="Spatafora J.W."/>
            <person name="Nagy L.G."/>
            <person name="Henrissat B."/>
            <person name="Grigoriev I.V."/>
            <person name="Yang Z.L."/>
            <person name="Xu J."/>
            <person name="Martin F.M."/>
        </authorList>
    </citation>
    <scope>NUCLEOTIDE SEQUENCE</scope>
    <source>
        <strain evidence="1">KUC20120723A-06</strain>
    </source>
</reference>